<feature type="domain" description="HTH araC/xylS-type" evidence="7">
    <location>
        <begin position="121"/>
        <end position="219"/>
    </location>
</feature>
<organism evidence="8 9">
    <name type="scientific">Coriobacterium glomerans (strain ATCC 49209 / DSM 20642 / JCM 10262 / PW2)</name>
    <dbReference type="NCBI Taxonomy" id="700015"/>
    <lineage>
        <taxon>Bacteria</taxon>
        <taxon>Bacillati</taxon>
        <taxon>Actinomycetota</taxon>
        <taxon>Coriobacteriia</taxon>
        <taxon>Coriobacteriales</taxon>
        <taxon>Coriobacteriaceae</taxon>
        <taxon>Coriobacterium</taxon>
    </lineage>
</organism>
<dbReference type="Gene3D" id="3.20.20.80">
    <property type="entry name" value="Glycosidases"/>
    <property type="match status" value="1"/>
</dbReference>
<dbReference type="SUPFAM" id="SSF46689">
    <property type="entry name" value="Homeodomain-like"/>
    <property type="match status" value="1"/>
</dbReference>
<keyword evidence="3" id="KW-0805">Transcription regulation</keyword>
<evidence type="ECO:0000313" key="8">
    <source>
        <dbReference type="EMBL" id="AEB07803.1"/>
    </source>
</evidence>
<dbReference type="KEGG" id="cgo:Corgl_1707"/>
<dbReference type="EMBL" id="CP002628">
    <property type="protein sequence ID" value="AEB07803.1"/>
    <property type="molecule type" value="Genomic_DNA"/>
</dbReference>
<dbReference type="eggNOG" id="COG2207">
    <property type="taxonomic scope" value="Bacteria"/>
</dbReference>
<dbReference type="PANTHER" id="PTHR43280:SF2">
    <property type="entry name" value="HTH-TYPE TRANSCRIPTIONAL REGULATOR EXSA"/>
    <property type="match status" value="1"/>
</dbReference>
<evidence type="ECO:0000256" key="2">
    <source>
        <dbReference type="ARBA" id="ARBA00022801"/>
    </source>
</evidence>
<accession>F2NB52</accession>
<sequence>MLPMAAGDVLVANKGDQFELRATSTCQPKPLLFLFEISDSLLYQAVDANTIIFRCCSSHRGSSDEFEGLIEAIRSVLDAMALDDQRGSFLLFSNIYALLNELVLRFADRFEAVNPGEHRAWQILRYMGAHYRERLTLNLVANRFYLDPAYLSRLIRRETGINFKAHLTQMRIECAKRFLTQSSMSIARVATECGYTNLSSFNTACNRLLGMTPSEYRAKTSITAIAKDVSAGEESHRYQQLRQREKIRDQMRETRRIDMAMTGDPLKPIWTELLNIGSVRELLHGHIKRQIAFIQGQIAFKYGRMWGLFGPEALCDLEKGEYANFGTLDEALDAVIEVGLIPWIVIGKCSDPERLYECENKAWQHALSSFLSHVLDRYGKQLIVRWRIEMVFEGDPSSPQFDIYRDRLAFTRKRIKDIDQAMLIGGAGFQQLSDEGKLSERIKSIAYLLDFVSLKVFPYSGSSEVGEQRHPMRIVETGVFIESVQRVRAAMMHAGVSVPIYVTEWSNTISTEDLINDTLFKGCFIIKTCIEAIDSVAGMGYWLASDWYSAEQRSGSLLTGGPGLITKDRIPKPALSAFGFLAELTERKLIFKSEDCLICQREGDSSILGFNYVQPEKTYYLKDESSFQPGEVLSLFKEEKKRCSFLLTHLRNGAYEIRTYSCDARYGSIFNQWATLGFAKHLRRSDIEYLKNNSNMHMELEERMITDGVCRIDRLAGANEFFLINLRYCAKTNK</sequence>
<dbReference type="GO" id="GO:0016798">
    <property type="term" value="F:hydrolase activity, acting on glycosyl bonds"/>
    <property type="evidence" value="ECO:0007669"/>
    <property type="project" value="UniProtKB-KW"/>
</dbReference>
<dbReference type="GO" id="GO:0043565">
    <property type="term" value="F:sequence-specific DNA binding"/>
    <property type="evidence" value="ECO:0007669"/>
    <property type="project" value="InterPro"/>
</dbReference>
<dbReference type="SUPFAM" id="SSF51011">
    <property type="entry name" value="Glycosyl hydrolase domain"/>
    <property type="match status" value="1"/>
</dbReference>
<evidence type="ECO:0000256" key="4">
    <source>
        <dbReference type="ARBA" id="ARBA00023125"/>
    </source>
</evidence>
<comment type="similarity">
    <text evidence="1">Belongs to the glycosyl hydrolase 39 family.</text>
</comment>
<dbReference type="PANTHER" id="PTHR43280">
    <property type="entry name" value="ARAC-FAMILY TRANSCRIPTIONAL REGULATOR"/>
    <property type="match status" value="1"/>
</dbReference>
<dbReference type="eggNOG" id="COG3664">
    <property type="taxonomic scope" value="Bacteria"/>
</dbReference>
<dbReference type="Gene3D" id="2.60.40.1500">
    <property type="entry name" value="Glycosyl hydrolase domain, family 39"/>
    <property type="match status" value="1"/>
</dbReference>
<keyword evidence="4" id="KW-0238">DNA-binding</keyword>
<dbReference type="InterPro" id="IPR017853">
    <property type="entry name" value="GH"/>
</dbReference>
<dbReference type="Proteomes" id="UP000006851">
    <property type="component" value="Chromosome"/>
</dbReference>
<dbReference type="STRING" id="700015.Corgl_1707"/>
<keyword evidence="2" id="KW-0378">Hydrolase</keyword>
<keyword evidence="9" id="KW-1185">Reference proteome</keyword>
<keyword evidence="6" id="KW-0326">Glycosidase</keyword>
<dbReference type="InterPro" id="IPR009057">
    <property type="entry name" value="Homeodomain-like_sf"/>
</dbReference>
<protein>
    <submittedName>
        <fullName evidence="8">Transcriptional regulator, AraC family</fullName>
    </submittedName>
</protein>
<evidence type="ECO:0000256" key="5">
    <source>
        <dbReference type="ARBA" id="ARBA00023163"/>
    </source>
</evidence>
<dbReference type="InterPro" id="IPR049166">
    <property type="entry name" value="GH39_cat"/>
</dbReference>
<evidence type="ECO:0000256" key="1">
    <source>
        <dbReference type="ARBA" id="ARBA00008875"/>
    </source>
</evidence>
<dbReference type="SUPFAM" id="SSF51445">
    <property type="entry name" value="(Trans)glycosidases"/>
    <property type="match status" value="1"/>
</dbReference>
<dbReference type="PROSITE" id="PS01124">
    <property type="entry name" value="HTH_ARAC_FAMILY_2"/>
    <property type="match status" value="1"/>
</dbReference>
<evidence type="ECO:0000256" key="6">
    <source>
        <dbReference type="ARBA" id="ARBA00023295"/>
    </source>
</evidence>
<evidence type="ECO:0000313" key="9">
    <source>
        <dbReference type="Proteomes" id="UP000006851"/>
    </source>
</evidence>
<evidence type="ECO:0000259" key="7">
    <source>
        <dbReference type="PROSITE" id="PS01124"/>
    </source>
</evidence>
<evidence type="ECO:0000256" key="3">
    <source>
        <dbReference type="ARBA" id="ARBA00023015"/>
    </source>
</evidence>
<dbReference type="AlphaFoldDB" id="F2NB52"/>
<keyword evidence="5" id="KW-0804">Transcription</keyword>
<gene>
    <name evidence="8" type="ordered locus">Corgl_1707</name>
</gene>
<dbReference type="Pfam" id="PF12833">
    <property type="entry name" value="HTH_18"/>
    <property type="match status" value="1"/>
</dbReference>
<dbReference type="GO" id="GO:0003700">
    <property type="term" value="F:DNA-binding transcription factor activity"/>
    <property type="evidence" value="ECO:0007669"/>
    <property type="project" value="InterPro"/>
</dbReference>
<dbReference type="Pfam" id="PF01229">
    <property type="entry name" value="Glyco_hydro_39"/>
    <property type="match status" value="1"/>
</dbReference>
<dbReference type="SMART" id="SM00342">
    <property type="entry name" value="HTH_ARAC"/>
    <property type="match status" value="1"/>
</dbReference>
<proteinExistence type="inferred from homology"/>
<name>F2NB52_CORGP</name>
<dbReference type="Gene3D" id="1.10.10.60">
    <property type="entry name" value="Homeodomain-like"/>
    <property type="match status" value="2"/>
</dbReference>
<reference evidence="9" key="1">
    <citation type="journal article" date="2013" name="Stand. Genomic Sci.">
        <title>Complete genome sequence of Coriobacterium glomerans type strain (PW2(T)) from the midgut of Pyrrhocoris apterus L. (red soldier bug).</title>
        <authorList>
            <person name="Stackebrandt E."/>
            <person name="Zeytun A."/>
            <person name="Lapidus A."/>
            <person name="Nolan M."/>
            <person name="Lucas S."/>
            <person name="Hammon N."/>
            <person name="Deshpande S."/>
            <person name="Cheng J.F."/>
            <person name="Tapia R."/>
            <person name="Goodwin L.A."/>
            <person name="Pitluck S."/>
            <person name="Liolios K."/>
            <person name="Pagani I."/>
            <person name="Ivanova N."/>
            <person name="Mavromatis K."/>
            <person name="Mikhailova N."/>
            <person name="Huntemann M."/>
            <person name="Pati A."/>
            <person name="Chen A."/>
            <person name="Palaniappan K."/>
            <person name="Chang Y.J."/>
            <person name="Land M."/>
            <person name="Hauser L."/>
            <person name="Rohde M."/>
            <person name="Pukall R."/>
            <person name="Goker M."/>
            <person name="Detter J.C."/>
            <person name="Woyke T."/>
            <person name="Bristow J."/>
            <person name="Eisen J.A."/>
            <person name="Markowitz V."/>
            <person name="Hugenholtz P."/>
            <person name="Kyrpides N.C."/>
            <person name="Klenk H.P."/>
        </authorList>
    </citation>
    <scope>NUCLEOTIDE SEQUENCE</scope>
    <source>
        <strain evidence="9">ATCC 49209 / DSM 20642 / JCM 10262 / PW2</strain>
    </source>
</reference>
<dbReference type="HOGENOM" id="CLU_017624_0_0_11"/>
<dbReference type="InterPro" id="IPR018060">
    <property type="entry name" value="HTH_AraC"/>
</dbReference>